<evidence type="ECO:0000256" key="3">
    <source>
        <dbReference type="ARBA" id="ARBA00022737"/>
    </source>
</evidence>
<keyword evidence="6" id="KW-0805">Transcription regulation</keyword>
<dbReference type="InterPro" id="IPR050331">
    <property type="entry name" value="Zinc_finger"/>
</dbReference>
<evidence type="ECO:0000256" key="8">
    <source>
        <dbReference type="ARBA" id="ARBA00023242"/>
    </source>
</evidence>
<evidence type="ECO:0000256" key="9">
    <source>
        <dbReference type="PROSITE-ProRule" id="PRU00042"/>
    </source>
</evidence>
<dbReference type="InterPro" id="IPR013087">
    <property type="entry name" value="Znf_C2H2_type"/>
</dbReference>
<dbReference type="PANTHER" id="PTHR16515:SF49">
    <property type="entry name" value="GASTRULA ZINC FINGER PROTEIN XLCGF49.1-LIKE-RELATED"/>
    <property type="match status" value="1"/>
</dbReference>
<feature type="domain" description="C2H2-type" evidence="11">
    <location>
        <begin position="498"/>
        <end position="525"/>
    </location>
</feature>
<evidence type="ECO:0000256" key="5">
    <source>
        <dbReference type="ARBA" id="ARBA00022833"/>
    </source>
</evidence>
<feature type="compositionally biased region" description="Basic and acidic residues" evidence="10">
    <location>
        <begin position="276"/>
        <end position="287"/>
    </location>
</feature>
<dbReference type="PROSITE" id="PS50157">
    <property type="entry name" value="ZINC_FINGER_C2H2_2"/>
    <property type="match status" value="5"/>
</dbReference>
<feature type="domain" description="C2H2-type" evidence="11">
    <location>
        <begin position="580"/>
        <end position="607"/>
    </location>
</feature>
<feature type="region of interest" description="Disordered" evidence="10">
    <location>
        <begin position="276"/>
        <end position="302"/>
    </location>
</feature>
<sequence length="797" mass="90746">MKTFIEELMLCLRPYKFSVMDDPHISLSRTVCIRHHWIEPLVTSLKKEFQSLQSCVCKVKQIILYTNDEKTRTFASLEVCSESTTLMEYIRAADICLQEYKLPAYYKNPSFHISLLWCVGDVVNQIPEEAYLKLQKLTRDFLDENPDLTMEESDELKCGCCHEKFSNVVSFILHKVIHVEAGRNSSCPLCALAFSRQVTLREHLFRKHGVTVNSNMTGEQLGVRRRGRPPKRDQLHAETELKTEVDNSQSKNTELIHSASDVETLHIVIDKIQDAKVEHSSREEDKNISPLEDLSTFSSSDEPAVKTNCASVTEQNVLIISKQENCPALCNGKRVIDDKDASSMFTTTCEMSQHAVSSSTSLSEETAAIGAQPCQNSLLPSSNLSRDVIQEEIDADFLFILYTNHIKGNSFNYNKLGFQCFHCSFKTSWRNSLVRHMREKHPGMLAIHHCISIQNINSPDNQQIMKMSDYIAMHERQRKISKIKRARGIEKQDLPGTHICNKCNKVFGRLRYLRKHMTTHGMDKKHLCDECGKAFKTKAYLAAHRRTHTVKTYKCSQCDFTSTVNSLIHSHRQIHNDGSVLCDVCGFAYTDRATLKKHKLVHDKNRPFPCTYPGCTWRFKTEVMCRAHFRQHTTSGRFTCTICNYAFRHKHHLQRHLSRMHGMDEATVYRTTNSQCVQDHLQANFSILGKTESVEVVQEKEDGITDTVSLIVNSDLSTEQLQSALESGQLVITTDGDDGAVNYEVADITMNVAYHALMDNEEATPNAQAILIPHSAECSQIIFHHEPENTVSTVVEM</sequence>
<evidence type="ECO:0000256" key="10">
    <source>
        <dbReference type="SAM" id="MobiDB-lite"/>
    </source>
</evidence>
<dbReference type="InterPro" id="IPR036236">
    <property type="entry name" value="Znf_C2H2_sf"/>
</dbReference>
<dbReference type="SUPFAM" id="SSF57667">
    <property type="entry name" value="beta-beta-alpha zinc fingers"/>
    <property type="match status" value="4"/>
</dbReference>
<accession>A0A2T7NJH5</accession>
<dbReference type="Pfam" id="PF00096">
    <property type="entry name" value="zf-C2H2"/>
    <property type="match status" value="3"/>
</dbReference>
<dbReference type="GO" id="GO:0004518">
    <property type="term" value="F:nuclease activity"/>
    <property type="evidence" value="ECO:0007669"/>
    <property type="project" value="InterPro"/>
</dbReference>
<dbReference type="PANTHER" id="PTHR16515">
    <property type="entry name" value="PR DOMAIN ZINC FINGER PROTEIN"/>
    <property type="match status" value="1"/>
</dbReference>
<keyword evidence="7" id="KW-0804">Transcription</keyword>
<evidence type="ECO:0000313" key="13">
    <source>
        <dbReference type="Proteomes" id="UP000245119"/>
    </source>
</evidence>
<keyword evidence="13" id="KW-1185">Reference proteome</keyword>
<dbReference type="GO" id="GO:0034477">
    <property type="term" value="P:U6 snRNA 3'-end processing"/>
    <property type="evidence" value="ECO:0007669"/>
    <property type="project" value="InterPro"/>
</dbReference>
<comment type="subcellular location">
    <subcellularLocation>
        <location evidence="1">Nucleus</location>
    </subcellularLocation>
</comment>
<evidence type="ECO:0000313" key="12">
    <source>
        <dbReference type="EMBL" id="PVD21323.1"/>
    </source>
</evidence>
<evidence type="ECO:0000256" key="2">
    <source>
        <dbReference type="ARBA" id="ARBA00022723"/>
    </source>
</evidence>
<keyword evidence="5" id="KW-0862">Zinc</keyword>
<organism evidence="12 13">
    <name type="scientific">Pomacea canaliculata</name>
    <name type="common">Golden apple snail</name>
    <dbReference type="NCBI Taxonomy" id="400727"/>
    <lineage>
        <taxon>Eukaryota</taxon>
        <taxon>Metazoa</taxon>
        <taxon>Spiralia</taxon>
        <taxon>Lophotrochozoa</taxon>
        <taxon>Mollusca</taxon>
        <taxon>Gastropoda</taxon>
        <taxon>Caenogastropoda</taxon>
        <taxon>Architaenioglossa</taxon>
        <taxon>Ampullarioidea</taxon>
        <taxon>Ampullariidae</taxon>
        <taxon>Pomacea</taxon>
    </lineage>
</organism>
<dbReference type="GO" id="GO:0005634">
    <property type="term" value="C:nucleus"/>
    <property type="evidence" value="ECO:0007669"/>
    <property type="project" value="UniProtKB-SubCell"/>
</dbReference>
<dbReference type="FunFam" id="3.30.160.60:FF:000286">
    <property type="entry name" value="Zinc finger protein 770"/>
    <property type="match status" value="1"/>
</dbReference>
<keyword evidence="3" id="KW-0677">Repeat</keyword>
<keyword evidence="8" id="KW-0539">Nucleus</keyword>
<evidence type="ECO:0000256" key="6">
    <source>
        <dbReference type="ARBA" id="ARBA00023015"/>
    </source>
</evidence>
<dbReference type="Gene3D" id="3.30.160.60">
    <property type="entry name" value="Classic Zinc Finger"/>
    <property type="match status" value="4"/>
</dbReference>
<feature type="domain" description="C2H2-type" evidence="11">
    <location>
        <begin position="418"/>
        <end position="446"/>
    </location>
</feature>
<dbReference type="GO" id="GO:0008270">
    <property type="term" value="F:zinc ion binding"/>
    <property type="evidence" value="ECO:0007669"/>
    <property type="project" value="UniProtKB-KW"/>
</dbReference>
<dbReference type="PROSITE" id="PS00028">
    <property type="entry name" value="ZINC_FINGER_C2H2_1"/>
    <property type="match status" value="6"/>
</dbReference>
<proteinExistence type="predicted"/>
<dbReference type="Gene3D" id="3.90.1140.10">
    <property type="entry name" value="Cyclic phosphodiesterase"/>
    <property type="match status" value="1"/>
</dbReference>
<dbReference type="SMART" id="SM00355">
    <property type="entry name" value="ZnF_C2H2"/>
    <property type="match status" value="9"/>
</dbReference>
<dbReference type="Pfam" id="PF13909">
    <property type="entry name" value="zf-H2C2_5"/>
    <property type="match status" value="1"/>
</dbReference>
<feature type="domain" description="C2H2-type" evidence="11">
    <location>
        <begin position="638"/>
        <end position="666"/>
    </location>
</feature>
<dbReference type="Pfam" id="PF09749">
    <property type="entry name" value="HVSL"/>
    <property type="match status" value="1"/>
</dbReference>
<keyword evidence="2" id="KW-0479">Metal-binding</keyword>
<name>A0A2T7NJH5_POMCA</name>
<dbReference type="EMBL" id="PZQS01000012">
    <property type="protein sequence ID" value="PVD21323.1"/>
    <property type="molecule type" value="Genomic_DNA"/>
</dbReference>
<dbReference type="InterPro" id="IPR027521">
    <property type="entry name" value="Usb1"/>
</dbReference>
<gene>
    <name evidence="12" type="ORF">C0Q70_19496</name>
</gene>
<feature type="domain" description="C2H2-type" evidence="11">
    <location>
        <begin position="526"/>
        <end position="553"/>
    </location>
</feature>
<comment type="caution">
    <text evidence="12">The sequence shown here is derived from an EMBL/GenBank/DDBJ whole genome shotgun (WGS) entry which is preliminary data.</text>
</comment>
<reference evidence="12 13" key="1">
    <citation type="submission" date="2018-04" db="EMBL/GenBank/DDBJ databases">
        <title>The genome of golden apple snail Pomacea canaliculata provides insight into stress tolerance and invasive adaptation.</title>
        <authorList>
            <person name="Liu C."/>
            <person name="Liu B."/>
            <person name="Ren Y."/>
            <person name="Zhang Y."/>
            <person name="Wang H."/>
            <person name="Li S."/>
            <person name="Jiang F."/>
            <person name="Yin L."/>
            <person name="Zhang G."/>
            <person name="Qian W."/>
            <person name="Fan W."/>
        </authorList>
    </citation>
    <scope>NUCLEOTIDE SEQUENCE [LARGE SCALE GENOMIC DNA]</scope>
    <source>
        <strain evidence="12">SZHN2017</strain>
        <tissue evidence="12">Muscle</tissue>
    </source>
</reference>
<feature type="compositionally biased region" description="Basic and acidic residues" evidence="10">
    <location>
        <begin position="230"/>
        <end position="245"/>
    </location>
</feature>
<dbReference type="AlphaFoldDB" id="A0A2T7NJH5"/>
<evidence type="ECO:0000256" key="4">
    <source>
        <dbReference type="ARBA" id="ARBA00022771"/>
    </source>
</evidence>
<feature type="region of interest" description="Disordered" evidence="10">
    <location>
        <begin position="220"/>
        <end position="250"/>
    </location>
</feature>
<evidence type="ECO:0000256" key="7">
    <source>
        <dbReference type="ARBA" id="ARBA00023163"/>
    </source>
</evidence>
<dbReference type="STRING" id="400727.A0A2T7NJH5"/>
<keyword evidence="4 9" id="KW-0863">Zinc-finger</keyword>
<protein>
    <recommendedName>
        <fullName evidence="11">C2H2-type domain-containing protein</fullName>
    </recommendedName>
</protein>
<dbReference type="GO" id="GO:0010468">
    <property type="term" value="P:regulation of gene expression"/>
    <property type="evidence" value="ECO:0007669"/>
    <property type="project" value="TreeGrafter"/>
</dbReference>
<dbReference type="OrthoDB" id="6077919at2759"/>
<evidence type="ECO:0000259" key="11">
    <source>
        <dbReference type="PROSITE" id="PS50157"/>
    </source>
</evidence>
<evidence type="ECO:0000256" key="1">
    <source>
        <dbReference type="ARBA" id="ARBA00004123"/>
    </source>
</evidence>
<dbReference type="Proteomes" id="UP000245119">
    <property type="component" value="Linkage Group LG12"/>
</dbReference>